<evidence type="ECO:0000313" key="2">
    <source>
        <dbReference type="Proteomes" id="UP000199153"/>
    </source>
</evidence>
<dbReference type="EMBL" id="FOVL01000011">
    <property type="protein sequence ID" value="SFN64637.1"/>
    <property type="molecule type" value="Genomic_DNA"/>
</dbReference>
<dbReference type="AlphaFoldDB" id="A0A1I5AQC5"/>
<dbReference type="RefSeq" id="WP_093409033.1">
    <property type="nucleotide sequence ID" value="NZ_FOVL01000011.1"/>
</dbReference>
<name>A0A1I5AQC5_9FLAO</name>
<gene>
    <name evidence="1" type="ORF">SAMN05660413_01997</name>
</gene>
<sequence>MKTQVKYSYNILVFYSNKSKDYLQLEEVVAKKPKTLKTECCEKYKKGKRCKRCPCFDLLGDSEISN</sequence>
<organism evidence="1 2">
    <name type="scientific">Salegentibacter flavus</name>
    <dbReference type="NCBI Taxonomy" id="287099"/>
    <lineage>
        <taxon>Bacteria</taxon>
        <taxon>Pseudomonadati</taxon>
        <taxon>Bacteroidota</taxon>
        <taxon>Flavobacteriia</taxon>
        <taxon>Flavobacteriales</taxon>
        <taxon>Flavobacteriaceae</taxon>
        <taxon>Salegentibacter</taxon>
    </lineage>
</organism>
<protein>
    <submittedName>
        <fullName evidence="1">Uncharacterized protein</fullName>
    </submittedName>
</protein>
<reference evidence="1 2" key="1">
    <citation type="submission" date="2016-10" db="EMBL/GenBank/DDBJ databases">
        <authorList>
            <person name="de Groot N.N."/>
        </authorList>
    </citation>
    <scope>NUCLEOTIDE SEQUENCE [LARGE SCALE GENOMIC DNA]</scope>
    <source>
        <strain evidence="1 2">DSM 17794</strain>
    </source>
</reference>
<accession>A0A1I5AQC5</accession>
<dbReference type="Proteomes" id="UP000199153">
    <property type="component" value="Unassembled WGS sequence"/>
</dbReference>
<evidence type="ECO:0000313" key="1">
    <source>
        <dbReference type="EMBL" id="SFN64637.1"/>
    </source>
</evidence>
<dbReference type="OrthoDB" id="1451666at2"/>
<proteinExistence type="predicted"/>
<keyword evidence="2" id="KW-1185">Reference proteome</keyword>